<reference evidence="2 3" key="1">
    <citation type="submission" date="2023-05" db="EMBL/GenBank/DDBJ databases">
        <title>B98-5 Cell Line De Novo Hybrid Assembly: An Optical Mapping Approach.</title>
        <authorList>
            <person name="Kananen K."/>
            <person name="Auerbach J.A."/>
            <person name="Kautto E."/>
            <person name="Blachly J.S."/>
        </authorList>
    </citation>
    <scope>NUCLEOTIDE SEQUENCE [LARGE SCALE GENOMIC DNA]</scope>
    <source>
        <strain evidence="2">B95-8</strain>
        <tissue evidence="2">Cell line</tissue>
    </source>
</reference>
<feature type="compositionally biased region" description="Low complexity" evidence="1">
    <location>
        <begin position="51"/>
        <end position="68"/>
    </location>
</feature>
<dbReference type="Proteomes" id="UP001266305">
    <property type="component" value="Unassembled WGS sequence"/>
</dbReference>
<gene>
    <name evidence="2" type="ORF">P7K49_019771</name>
</gene>
<evidence type="ECO:0000313" key="2">
    <source>
        <dbReference type="EMBL" id="KAK2102104.1"/>
    </source>
</evidence>
<feature type="region of interest" description="Disordered" evidence="1">
    <location>
        <begin position="261"/>
        <end position="284"/>
    </location>
</feature>
<feature type="compositionally biased region" description="Basic and acidic residues" evidence="1">
    <location>
        <begin position="73"/>
        <end position="98"/>
    </location>
</feature>
<keyword evidence="3" id="KW-1185">Reference proteome</keyword>
<name>A0ABQ9UYB5_SAGOE</name>
<sequence>MPGFSAQAGDGVMEKGGRVYTEGRGAAGGERPTRAALFQALERAGQQGNAPPSIRQPPSSIPSPQLHLSSKRSSFERMQGELPRNREPRDEKEKEAEKSSQLTKKQLLGIIHLAQTTGDSRIEAAMATNKERLFAAGALGPGSGYPGAGFPFAFPGALRGSPPFEMLSPSFRGLGQPDLPKEMASLCESQGSWEMRANGNRRVSGGWMRRDRGGGEVAVLPGGGTQSIVCLYVKGTKTERLQLQADTNGALIATGNLFGGGSRASRRRQGPGCTPLSWPPTRSQPPSCPAHLLSLLWAPLSFTPPNSSALLLPPPPESPPTALQVGLLPQDLPLWQGLLHFEMPPFQLLEEGF</sequence>
<protein>
    <submittedName>
        <fullName evidence="2">Uncharacterized protein</fullName>
    </submittedName>
</protein>
<accession>A0ABQ9UYB5</accession>
<dbReference type="EMBL" id="JASSZA010000009">
    <property type="protein sequence ID" value="KAK2102104.1"/>
    <property type="molecule type" value="Genomic_DNA"/>
</dbReference>
<comment type="caution">
    <text evidence="2">The sequence shown here is derived from an EMBL/GenBank/DDBJ whole genome shotgun (WGS) entry which is preliminary data.</text>
</comment>
<evidence type="ECO:0000256" key="1">
    <source>
        <dbReference type="SAM" id="MobiDB-lite"/>
    </source>
</evidence>
<organism evidence="2 3">
    <name type="scientific">Saguinus oedipus</name>
    <name type="common">Cotton-top tamarin</name>
    <name type="synonym">Oedipomidas oedipus</name>
    <dbReference type="NCBI Taxonomy" id="9490"/>
    <lineage>
        <taxon>Eukaryota</taxon>
        <taxon>Metazoa</taxon>
        <taxon>Chordata</taxon>
        <taxon>Craniata</taxon>
        <taxon>Vertebrata</taxon>
        <taxon>Euteleostomi</taxon>
        <taxon>Mammalia</taxon>
        <taxon>Eutheria</taxon>
        <taxon>Euarchontoglires</taxon>
        <taxon>Primates</taxon>
        <taxon>Haplorrhini</taxon>
        <taxon>Platyrrhini</taxon>
        <taxon>Cebidae</taxon>
        <taxon>Callitrichinae</taxon>
        <taxon>Saguinus</taxon>
    </lineage>
</organism>
<feature type="region of interest" description="Disordered" evidence="1">
    <location>
        <begin position="1"/>
        <end position="103"/>
    </location>
</feature>
<proteinExistence type="predicted"/>
<evidence type="ECO:0000313" key="3">
    <source>
        <dbReference type="Proteomes" id="UP001266305"/>
    </source>
</evidence>